<reference evidence="3 4" key="1">
    <citation type="journal article" date="2024" name="Plant J.">
        <title>Genome sequences and population genomics reveal climatic adaptation and genomic divergence between two closely related sweetgum species.</title>
        <authorList>
            <person name="Xu W.Q."/>
            <person name="Ren C.Q."/>
            <person name="Zhang X.Y."/>
            <person name="Comes H.P."/>
            <person name="Liu X.H."/>
            <person name="Li Y.G."/>
            <person name="Kettle C.J."/>
            <person name="Jalonen R."/>
            <person name="Gaisberger H."/>
            <person name="Ma Y.Z."/>
            <person name="Qiu Y.X."/>
        </authorList>
    </citation>
    <scope>NUCLEOTIDE SEQUENCE [LARGE SCALE GENOMIC DNA]</scope>
    <source>
        <strain evidence="3">Hangzhou</strain>
    </source>
</reference>
<keyword evidence="4" id="KW-1185">Reference proteome</keyword>
<accession>A0AAP0RYN5</accession>
<feature type="domain" description="Reverse transcriptase" evidence="2">
    <location>
        <begin position="1"/>
        <end position="138"/>
    </location>
</feature>
<keyword evidence="1" id="KW-0732">Signal</keyword>
<dbReference type="AlphaFoldDB" id="A0AAP0RYN5"/>
<comment type="caution">
    <text evidence="3">The sequence shown here is derived from an EMBL/GenBank/DDBJ whole genome shotgun (WGS) entry which is preliminary data.</text>
</comment>
<protein>
    <recommendedName>
        <fullName evidence="2">Reverse transcriptase domain-containing protein</fullName>
    </recommendedName>
</protein>
<dbReference type="PANTHER" id="PTHR33116:SF86">
    <property type="entry name" value="REVERSE TRANSCRIPTASE DOMAIN-CONTAINING PROTEIN"/>
    <property type="match status" value="1"/>
</dbReference>
<feature type="signal peptide" evidence="1">
    <location>
        <begin position="1"/>
        <end position="16"/>
    </location>
</feature>
<dbReference type="EMBL" id="JBBPBK010000003">
    <property type="protein sequence ID" value="KAK9287640.1"/>
    <property type="molecule type" value="Genomic_DNA"/>
</dbReference>
<name>A0AAP0RYN5_LIQFO</name>
<dbReference type="Proteomes" id="UP001415857">
    <property type="component" value="Unassembled WGS sequence"/>
</dbReference>
<dbReference type="InterPro" id="IPR000477">
    <property type="entry name" value="RT_dom"/>
</dbReference>
<proteinExistence type="predicted"/>
<evidence type="ECO:0000313" key="3">
    <source>
        <dbReference type="EMBL" id="KAK9287640.1"/>
    </source>
</evidence>
<organism evidence="3 4">
    <name type="scientific">Liquidambar formosana</name>
    <name type="common">Formosan gum</name>
    <dbReference type="NCBI Taxonomy" id="63359"/>
    <lineage>
        <taxon>Eukaryota</taxon>
        <taxon>Viridiplantae</taxon>
        <taxon>Streptophyta</taxon>
        <taxon>Embryophyta</taxon>
        <taxon>Tracheophyta</taxon>
        <taxon>Spermatophyta</taxon>
        <taxon>Magnoliopsida</taxon>
        <taxon>eudicotyledons</taxon>
        <taxon>Gunneridae</taxon>
        <taxon>Pentapetalae</taxon>
        <taxon>Saxifragales</taxon>
        <taxon>Altingiaceae</taxon>
        <taxon>Liquidambar</taxon>
    </lineage>
</organism>
<gene>
    <name evidence="3" type="ORF">L1049_016077</name>
</gene>
<feature type="chain" id="PRO_5042960032" description="Reverse transcriptase domain-containing protein" evidence="1">
    <location>
        <begin position="17"/>
        <end position="192"/>
    </location>
</feature>
<evidence type="ECO:0000256" key="1">
    <source>
        <dbReference type="SAM" id="SignalP"/>
    </source>
</evidence>
<dbReference type="PROSITE" id="PS50878">
    <property type="entry name" value="RT_POL"/>
    <property type="match status" value="1"/>
</dbReference>
<dbReference type="PANTHER" id="PTHR33116">
    <property type="entry name" value="REVERSE TRANSCRIPTASE ZINC-BINDING DOMAIN-CONTAINING PROTEIN-RELATED-RELATED"/>
    <property type="match status" value="1"/>
</dbReference>
<evidence type="ECO:0000313" key="4">
    <source>
        <dbReference type="Proteomes" id="UP001415857"/>
    </source>
</evidence>
<sequence length="192" mass="21718">MAKMGFSRTWVQLIMACVSSVSYSVMFNGNQCGYFHPSRGLRQGDPLSPYLFLLVAEGLTAMLAKAERENRFGWDFHLQSLLFGKATKTECKVVLDVLRQYEEVSGQQVNLEKLSIFFSKNTGPDKQEAIRRLMGISQTGIHGKYLGLPTLIGKSKKEVFGILRERVWKKLQGWKEKLLSKVGKEILIKVVA</sequence>
<evidence type="ECO:0000259" key="2">
    <source>
        <dbReference type="PROSITE" id="PS50878"/>
    </source>
</evidence>